<feature type="transmembrane region" description="Helical" evidence="2">
    <location>
        <begin position="504"/>
        <end position="530"/>
    </location>
</feature>
<evidence type="ECO:0000256" key="2">
    <source>
        <dbReference type="SAM" id="Phobius"/>
    </source>
</evidence>
<feature type="transmembrane region" description="Helical" evidence="2">
    <location>
        <begin position="219"/>
        <end position="240"/>
    </location>
</feature>
<feature type="transmembrane region" description="Helical" evidence="2">
    <location>
        <begin position="302"/>
        <end position="322"/>
    </location>
</feature>
<keyword evidence="4" id="KW-1185">Reference proteome</keyword>
<evidence type="ECO:0000313" key="4">
    <source>
        <dbReference type="Proteomes" id="UP000184609"/>
    </source>
</evidence>
<protein>
    <submittedName>
        <fullName evidence="3">Na+/H+ antiporter NhaD</fullName>
    </submittedName>
</protein>
<feature type="transmembrane region" description="Helical" evidence="2">
    <location>
        <begin position="184"/>
        <end position="207"/>
    </location>
</feature>
<feature type="transmembrane region" description="Helical" evidence="2">
    <location>
        <begin position="463"/>
        <end position="483"/>
    </location>
</feature>
<dbReference type="EMBL" id="FRXN01000002">
    <property type="protein sequence ID" value="SHO62178.1"/>
    <property type="molecule type" value="Genomic_DNA"/>
</dbReference>
<proteinExistence type="predicted"/>
<feature type="region of interest" description="Disordered" evidence="1">
    <location>
        <begin position="64"/>
        <end position="88"/>
    </location>
</feature>
<dbReference type="STRING" id="1073327.SAMN04488108_1950"/>
<reference evidence="4" key="1">
    <citation type="submission" date="2016-12" db="EMBL/GenBank/DDBJ databases">
        <authorList>
            <person name="Varghese N."/>
            <person name="Submissions S."/>
        </authorList>
    </citation>
    <scope>NUCLEOTIDE SEQUENCE [LARGE SCALE GENOMIC DNA]</scope>
    <source>
        <strain evidence="4">DSM 25035</strain>
    </source>
</reference>
<feature type="transmembrane region" description="Helical" evidence="2">
    <location>
        <begin position="93"/>
        <end position="112"/>
    </location>
</feature>
<feature type="transmembrane region" description="Helical" evidence="2">
    <location>
        <begin position="379"/>
        <end position="399"/>
    </location>
</feature>
<feature type="transmembrane region" description="Helical" evidence="2">
    <location>
        <begin position="263"/>
        <end position="281"/>
    </location>
</feature>
<keyword evidence="2" id="KW-0472">Membrane</keyword>
<name>A0A1M7ZB89_9BACT</name>
<dbReference type="Proteomes" id="UP000184609">
    <property type="component" value="Unassembled WGS sequence"/>
</dbReference>
<evidence type="ECO:0000256" key="1">
    <source>
        <dbReference type="SAM" id="MobiDB-lite"/>
    </source>
</evidence>
<dbReference type="AlphaFoldDB" id="A0A1M7ZB89"/>
<organism evidence="3 4">
    <name type="scientific">Algoriphagus zhangzhouensis</name>
    <dbReference type="NCBI Taxonomy" id="1073327"/>
    <lineage>
        <taxon>Bacteria</taxon>
        <taxon>Pseudomonadati</taxon>
        <taxon>Bacteroidota</taxon>
        <taxon>Cytophagia</taxon>
        <taxon>Cytophagales</taxon>
        <taxon>Cyclobacteriaceae</taxon>
        <taxon>Algoriphagus</taxon>
    </lineage>
</organism>
<gene>
    <name evidence="3" type="ORF">SAMN04488108_1950</name>
</gene>
<sequence>MTPTTNKNLYNSTEKTTRHTQLQNMKNYIFGISILFGILFFTGIQATESMAMETANSSTLIAQADHDQEESHDSPEMHADADHGEEEHHTPPGWLVIPFVALLLMIATGPLFYEHFWHHNYPKIAVGLAILVVLYYLFVLGNVHAPVHALAEYVQFIALLASLYIASGGILIEIDKKATPMANVTLLLIGALISNLIGTTGASMLLIRPFIRLNKGNIQAYHIIFFIFMVSNVGGSLTPIGDPPLFLGFLKGIPFFWTLTHNWPAWIFALGVLAVVFFFIDKKFGKAADDSELEPVTYTNKFSMIGIKNFGWLFIVICSVFLDPNVIEWVPAIHYDGQKFSFLREVIMLSVAFFSYKFADQRAIKGNEFNFEPIREVAFIFIGIFGTMMPALELVGNFAKSPEGAAMISHNTLYWGTGTLSGFLDNAPTYLNFLAAAMASKGASINNIEEVRQFAADGFHDSAFELMAIAVASVFFGAMTYIGNGPNFMVKSIAEQSGIKMPSFFGYIIRFSLPILLPLLFLVWLVFFAFA</sequence>
<keyword evidence="2" id="KW-1133">Transmembrane helix</keyword>
<dbReference type="Pfam" id="PF16980">
    <property type="entry name" value="CitMHS_2"/>
    <property type="match status" value="1"/>
</dbReference>
<accession>A0A1M7ZB89</accession>
<feature type="transmembrane region" description="Helical" evidence="2">
    <location>
        <begin position="28"/>
        <end position="47"/>
    </location>
</feature>
<evidence type="ECO:0000313" key="3">
    <source>
        <dbReference type="EMBL" id="SHO62178.1"/>
    </source>
</evidence>
<dbReference type="InterPro" id="IPR031566">
    <property type="entry name" value="CitMHS_2"/>
</dbReference>
<keyword evidence="2" id="KW-0812">Transmembrane</keyword>
<feature type="transmembrane region" description="Helical" evidence="2">
    <location>
        <begin position="124"/>
        <end position="141"/>
    </location>
</feature>